<dbReference type="AlphaFoldDB" id="A0AAP2XZN3"/>
<dbReference type="EMBL" id="JAKTMA010000073">
    <property type="protein sequence ID" value="MCR0235493.1"/>
    <property type="molecule type" value="Genomic_DNA"/>
</dbReference>
<dbReference type="GO" id="GO:0003677">
    <property type="term" value="F:DNA binding"/>
    <property type="evidence" value="ECO:0007669"/>
    <property type="project" value="InterPro"/>
</dbReference>
<dbReference type="Pfam" id="PF01381">
    <property type="entry name" value="HTH_3"/>
    <property type="match status" value="1"/>
</dbReference>
<feature type="domain" description="HTH cro/C1-type" evidence="1">
    <location>
        <begin position="8"/>
        <end position="63"/>
    </location>
</feature>
<sequence length="203" mass="23376">MMELYENIKHRREELGLSQQDLADMLGYKSRSTIAKIEAGENDIPQSKIKAFAIALKTTPAILMGWVNDTDIPQWYSSDALTSTKLHDGTIDLVNKIRLKYPNDIDISKLSSNITLYLRHIDNLLESNSQYGEYVNTKFPDTIAYYYLLNTEGKELLDGYAKMLFDNEKYKSKRDLAKLASQDDFNKLGLFYFIFGENNKKSE</sequence>
<dbReference type="PROSITE" id="PS50943">
    <property type="entry name" value="HTH_CROC1"/>
    <property type="match status" value="1"/>
</dbReference>
<protein>
    <submittedName>
        <fullName evidence="2">Helix-turn-helix transcriptional regulator</fullName>
    </submittedName>
</protein>
<comment type="caution">
    <text evidence="2">The sequence shown here is derived from an EMBL/GenBank/DDBJ whole genome shotgun (WGS) entry which is preliminary data.</text>
</comment>
<dbReference type="Proteomes" id="UP001203972">
    <property type="component" value="Unassembled WGS sequence"/>
</dbReference>
<evidence type="ECO:0000313" key="3">
    <source>
        <dbReference type="Proteomes" id="UP001203972"/>
    </source>
</evidence>
<reference evidence="2" key="1">
    <citation type="journal article" date="2022" name="Clin. Infect. Dis.">
        <title>Association between Clostridium innocuum and antibiotic-associated diarrhea in adults and children: A cross-sectional study and comparative genomics analysis.</title>
        <authorList>
            <person name="Cherny K.E."/>
            <person name="Muscat E.B."/>
            <person name="Balaji A."/>
            <person name="Mukherjee J."/>
            <person name="Ozer E.A."/>
            <person name="Angarone M.P."/>
            <person name="Hauser A.R."/>
            <person name="Sichel J.S."/>
            <person name="Amponsah E."/>
            <person name="Kociolek L.K."/>
        </authorList>
    </citation>
    <scope>NUCLEOTIDE SEQUENCE</scope>
    <source>
        <strain evidence="2">NU1-AC-029v</strain>
    </source>
</reference>
<name>A0AAP2XZN3_CLOIN</name>
<dbReference type="SUPFAM" id="SSF47413">
    <property type="entry name" value="lambda repressor-like DNA-binding domains"/>
    <property type="match status" value="1"/>
</dbReference>
<proteinExistence type="predicted"/>
<accession>A0AAP2XZN3</accession>
<dbReference type="RefSeq" id="WP_008819725.1">
    <property type="nucleotide sequence ID" value="NZ_AP025565.1"/>
</dbReference>
<evidence type="ECO:0000313" key="2">
    <source>
        <dbReference type="EMBL" id="MCR0235493.1"/>
    </source>
</evidence>
<dbReference type="InterPro" id="IPR010982">
    <property type="entry name" value="Lambda_DNA-bd_dom_sf"/>
</dbReference>
<organism evidence="2 3">
    <name type="scientific">Clostridium innocuum</name>
    <dbReference type="NCBI Taxonomy" id="1522"/>
    <lineage>
        <taxon>Bacteria</taxon>
        <taxon>Bacillati</taxon>
        <taxon>Bacillota</taxon>
        <taxon>Clostridia</taxon>
        <taxon>Eubacteriales</taxon>
        <taxon>Clostridiaceae</taxon>
        <taxon>Clostridium</taxon>
    </lineage>
</organism>
<dbReference type="CDD" id="cd00093">
    <property type="entry name" value="HTH_XRE"/>
    <property type="match status" value="1"/>
</dbReference>
<dbReference type="SMART" id="SM00530">
    <property type="entry name" value="HTH_XRE"/>
    <property type="match status" value="1"/>
</dbReference>
<dbReference type="Gene3D" id="1.10.260.40">
    <property type="entry name" value="lambda repressor-like DNA-binding domains"/>
    <property type="match status" value="1"/>
</dbReference>
<gene>
    <name evidence="2" type="ORF">MKC95_22275</name>
</gene>
<dbReference type="InterPro" id="IPR001387">
    <property type="entry name" value="Cro/C1-type_HTH"/>
</dbReference>
<evidence type="ECO:0000259" key="1">
    <source>
        <dbReference type="PROSITE" id="PS50943"/>
    </source>
</evidence>